<keyword evidence="6 15" id="KW-0460">Magnesium</keyword>
<evidence type="ECO:0000256" key="7">
    <source>
        <dbReference type="ARBA" id="ARBA00023004"/>
    </source>
</evidence>
<dbReference type="RefSeq" id="WP_188595947.1">
    <property type="nucleotide sequence ID" value="NZ_BMNL01000001.1"/>
</dbReference>
<keyword evidence="5 15" id="KW-0479">Metal-binding</keyword>
<evidence type="ECO:0000313" key="19">
    <source>
        <dbReference type="Proteomes" id="UP000610960"/>
    </source>
</evidence>
<dbReference type="InterPro" id="IPR004404">
    <property type="entry name" value="DihydroxyA_deHydtase"/>
</dbReference>
<dbReference type="InterPro" id="IPR050165">
    <property type="entry name" value="DHAD_IlvD/Edd"/>
</dbReference>
<sequence length="562" mass="59044">MRVEIKHRSKVVTEGVARAPHRSLFKAAGFSDEDLAKPLIAIANSWNEIVPGHIHLNELAIHVRAGVKEGGGTPMEFNTIAIDDGIAMGHEGMKASLISREVIADSVELMVMAHGFDAVALLASCDKIEPGMLMAAARLNIPAIFINGGPMLTGSLGDRMLSLGDVFEAVGAYFSGKITAEDLRLIENAACPGAGSCAGLYTANTMAILAEAMGMSLPGSSTIPAVDARRRVVAEASGQALMKLLEAGIRPRDVMTYDAFRNAIAVDAAMGGSTNAVLHLLAIANEAGVKLTLDDFDEVYSKTPYIADLLPGGRYAVWQLDRIGGLPLVLRKLGRRGLVNLDALTVTGESMGKNLDKTWPWSLPLIDRGDIIKDLDNPILSTGGVAILRGNLAPEGAVVKVAGVKKLRHEGPARVFNDEESAFNAVTQGKIRPGDVVVIRYVGPRGAPGMPEMLAVTSAIVGAGLRDEVSLITDGRFSGATRGLMVGHVAPEAAVGGPIAALSDGDMITIDAINKSLSVALSETEIKDRLEDWSPPEPKYASGALSRYAKLVASAARGAVLD</sequence>
<dbReference type="InterPro" id="IPR056740">
    <property type="entry name" value="ILV_EDD_C"/>
</dbReference>
<keyword evidence="4 15" id="KW-0001">2Fe-2S</keyword>
<comment type="catalytic activity">
    <reaction evidence="11">
        <text>(2R)-2,3-dihydroxy-3-methylbutanoate = 3-methyl-2-oxobutanoate + H2O</text>
        <dbReference type="Rhea" id="RHEA:24809"/>
        <dbReference type="ChEBI" id="CHEBI:11851"/>
        <dbReference type="ChEBI" id="CHEBI:15377"/>
        <dbReference type="ChEBI" id="CHEBI:49072"/>
        <dbReference type="EC" id="4.2.1.9"/>
    </reaction>
    <physiologicalReaction direction="left-to-right" evidence="11">
        <dbReference type="Rhea" id="RHEA:24810"/>
    </physiologicalReaction>
</comment>
<dbReference type="PANTHER" id="PTHR21000">
    <property type="entry name" value="DIHYDROXY-ACID DEHYDRATASE DAD"/>
    <property type="match status" value="1"/>
</dbReference>
<dbReference type="GO" id="GO:0009099">
    <property type="term" value="P:L-valine biosynthetic process"/>
    <property type="evidence" value="ECO:0007669"/>
    <property type="project" value="UniProtKB-UniRule"/>
</dbReference>
<dbReference type="Proteomes" id="UP000610960">
    <property type="component" value="Unassembled WGS sequence"/>
</dbReference>
<evidence type="ECO:0000256" key="3">
    <source>
        <dbReference type="ARBA" id="ARBA00022605"/>
    </source>
</evidence>
<evidence type="ECO:0000259" key="16">
    <source>
        <dbReference type="Pfam" id="PF00920"/>
    </source>
</evidence>
<evidence type="ECO:0000256" key="2">
    <source>
        <dbReference type="ARBA" id="ARBA00006486"/>
    </source>
</evidence>
<dbReference type="InterPro" id="IPR037237">
    <property type="entry name" value="IlvD/EDD_N"/>
</dbReference>
<evidence type="ECO:0000259" key="17">
    <source>
        <dbReference type="Pfam" id="PF24877"/>
    </source>
</evidence>
<dbReference type="PANTHER" id="PTHR21000:SF5">
    <property type="entry name" value="DIHYDROXY-ACID DEHYDRATASE, MITOCHONDRIAL"/>
    <property type="match status" value="1"/>
</dbReference>
<dbReference type="EMBL" id="BMNL01000001">
    <property type="protein sequence ID" value="GGP19986.1"/>
    <property type="molecule type" value="Genomic_DNA"/>
</dbReference>
<dbReference type="NCBIfam" id="TIGR00110">
    <property type="entry name" value="ilvD"/>
    <property type="match status" value="1"/>
</dbReference>
<dbReference type="UniPathway" id="UPA00049">
    <property type="reaction ID" value="UER00061"/>
</dbReference>
<dbReference type="UniPathway" id="UPA00047">
    <property type="reaction ID" value="UER00057"/>
</dbReference>
<evidence type="ECO:0000256" key="4">
    <source>
        <dbReference type="ARBA" id="ARBA00022714"/>
    </source>
</evidence>
<feature type="domain" description="Dihydroxy-acid/6-phosphogluconate dehydratase C-terminal" evidence="17">
    <location>
        <begin position="370"/>
        <end position="559"/>
    </location>
</feature>
<comment type="cofactor">
    <cofactor evidence="1 15">
        <name>Mg(2+)</name>
        <dbReference type="ChEBI" id="CHEBI:18420"/>
    </cofactor>
</comment>
<evidence type="ECO:0000256" key="10">
    <source>
        <dbReference type="ARBA" id="ARBA00023304"/>
    </source>
</evidence>
<dbReference type="SUPFAM" id="SSF143975">
    <property type="entry name" value="IlvD/EDD N-terminal domain-like"/>
    <property type="match status" value="1"/>
</dbReference>
<dbReference type="GO" id="GO:0009097">
    <property type="term" value="P:isoleucine biosynthetic process"/>
    <property type="evidence" value="ECO:0007669"/>
    <property type="project" value="UniProtKB-UniRule"/>
</dbReference>
<dbReference type="NCBIfam" id="NF002068">
    <property type="entry name" value="PRK00911.1"/>
    <property type="match status" value="1"/>
</dbReference>
<feature type="binding site" evidence="15">
    <location>
        <position position="84"/>
    </location>
    <ligand>
        <name>Mg(2+)</name>
        <dbReference type="ChEBI" id="CHEBI:18420"/>
    </ligand>
</feature>
<dbReference type="InterPro" id="IPR020558">
    <property type="entry name" value="DiOHA_6PGluconate_deHydtase_CS"/>
</dbReference>
<dbReference type="EC" id="4.2.1.9" evidence="14 15"/>
<accession>A0A830GSW0</accession>
<dbReference type="GO" id="GO:0000287">
    <property type="term" value="F:magnesium ion binding"/>
    <property type="evidence" value="ECO:0007669"/>
    <property type="project" value="UniProtKB-UniRule"/>
</dbReference>
<dbReference type="SUPFAM" id="SSF52016">
    <property type="entry name" value="LeuD/IlvD-like"/>
    <property type="match status" value="1"/>
</dbReference>
<comment type="caution">
    <text evidence="18">The sequence shown here is derived from an EMBL/GenBank/DDBJ whole genome shotgun (WGS) entry which is preliminary data.</text>
</comment>
<dbReference type="GO" id="GO:0004160">
    <property type="term" value="F:dihydroxy-acid dehydratase activity"/>
    <property type="evidence" value="ECO:0007669"/>
    <property type="project" value="UniProtKB-UniRule"/>
</dbReference>
<comment type="pathway">
    <text evidence="13 15">Amino-acid biosynthesis; L-isoleucine biosynthesis; L-isoleucine from 2-oxobutanoate: step 3/4.</text>
</comment>
<dbReference type="AlphaFoldDB" id="A0A830GSW0"/>
<evidence type="ECO:0000256" key="13">
    <source>
        <dbReference type="ARBA" id="ARBA00029437"/>
    </source>
</evidence>
<dbReference type="GO" id="GO:0051537">
    <property type="term" value="F:2 iron, 2 sulfur cluster binding"/>
    <property type="evidence" value="ECO:0007669"/>
    <property type="project" value="UniProtKB-UniRule"/>
</dbReference>
<comment type="similarity">
    <text evidence="2 15">Belongs to the IlvD/Edd family.</text>
</comment>
<feature type="binding site" description="via carbamate group" evidence="15">
    <location>
        <position position="127"/>
    </location>
    <ligand>
        <name>Mg(2+)</name>
        <dbReference type="ChEBI" id="CHEBI:18420"/>
    </ligand>
</feature>
<comment type="subunit">
    <text evidence="15">Homodimer.</text>
</comment>
<dbReference type="PROSITE" id="PS00886">
    <property type="entry name" value="ILVD_EDD_1"/>
    <property type="match status" value="1"/>
</dbReference>
<gene>
    <name evidence="15" type="primary">ilvD</name>
    <name evidence="18" type="ORF">GCM10007981_06010</name>
</gene>
<evidence type="ECO:0000313" key="18">
    <source>
        <dbReference type="EMBL" id="GGP19986.1"/>
    </source>
</evidence>
<evidence type="ECO:0000256" key="11">
    <source>
        <dbReference type="ARBA" id="ARBA00029304"/>
    </source>
</evidence>
<proteinExistence type="inferred from homology"/>
<evidence type="ECO:0000256" key="9">
    <source>
        <dbReference type="ARBA" id="ARBA00023239"/>
    </source>
</evidence>
<dbReference type="Pfam" id="PF24877">
    <property type="entry name" value="ILV_EDD_C"/>
    <property type="match status" value="1"/>
</dbReference>
<comment type="pathway">
    <text evidence="12 15">Amino-acid biosynthesis; L-valine biosynthesis; L-valine from pyruvate: step 3/4.</text>
</comment>
<protein>
    <recommendedName>
        <fullName evidence="14 15">Dihydroxy-acid dehydratase</fullName>
        <shortName evidence="15">DAD</shortName>
        <ecNumber evidence="14 15">4.2.1.9</ecNumber>
    </recommendedName>
</protein>
<name>A0A830GSW0_9CREN</name>
<feature type="binding site" evidence="15">
    <location>
        <position position="452"/>
    </location>
    <ligand>
        <name>Mg(2+)</name>
        <dbReference type="ChEBI" id="CHEBI:18420"/>
    </ligand>
</feature>
<reference evidence="18" key="2">
    <citation type="submission" date="2020-09" db="EMBL/GenBank/DDBJ databases">
        <authorList>
            <person name="Sun Q."/>
            <person name="Ohkuma M."/>
        </authorList>
    </citation>
    <scope>NUCLEOTIDE SEQUENCE</scope>
    <source>
        <strain evidence="18">JCM 10088</strain>
    </source>
</reference>
<comment type="cofactor">
    <cofactor evidence="15">
        <name>[2Fe-2S] cluster</name>
        <dbReference type="ChEBI" id="CHEBI:190135"/>
    </cofactor>
    <text evidence="15">Binds 1 [2Fe-2S] cluster per subunit. This cluster acts as a Lewis acid cofactor.</text>
</comment>
<keyword evidence="9 15" id="KW-0456">Lyase</keyword>
<dbReference type="InterPro" id="IPR000581">
    <property type="entry name" value="ILV_EDD_N"/>
</dbReference>
<evidence type="ECO:0000256" key="8">
    <source>
        <dbReference type="ARBA" id="ARBA00023014"/>
    </source>
</evidence>
<keyword evidence="3 15" id="KW-0028">Amino-acid biosynthesis</keyword>
<feature type="domain" description="Dihydroxy-acid/6-phosphogluconate dehydratase N-terminal" evidence="16">
    <location>
        <begin position="37"/>
        <end position="354"/>
    </location>
</feature>
<reference evidence="18" key="1">
    <citation type="journal article" date="2014" name="Int. J. Syst. Evol. Microbiol.">
        <title>Complete genome sequence of Corynebacterium casei LMG S-19264T (=DSM 44701T), isolated from a smear-ripened cheese.</title>
        <authorList>
            <consortium name="US DOE Joint Genome Institute (JGI-PGF)"/>
            <person name="Walter F."/>
            <person name="Albersmeier A."/>
            <person name="Kalinowski J."/>
            <person name="Ruckert C."/>
        </authorList>
    </citation>
    <scope>NUCLEOTIDE SEQUENCE</scope>
    <source>
        <strain evidence="18">JCM 10088</strain>
    </source>
</reference>
<evidence type="ECO:0000256" key="5">
    <source>
        <dbReference type="ARBA" id="ARBA00022723"/>
    </source>
</evidence>
<dbReference type="InterPro" id="IPR042096">
    <property type="entry name" value="Dihydro-acid_dehy_C"/>
</dbReference>
<evidence type="ECO:0000256" key="15">
    <source>
        <dbReference type="HAMAP-Rule" id="MF_00012"/>
    </source>
</evidence>
<keyword evidence="7 15" id="KW-0408">Iron</keyword>
<evidence type="ECO:0000256" key="6">
    <source>
        <dbReference type="ARBA" id="ARBA00022842"/>
    </source>
</evidence>
<keyword evidence="8 15" id="KW-0411">Iron-sulfur</keyword>
<evidence type="ECO:0000256" key="1">
    <source>
        <dbReference type="ARBA" id="ARBA00001946"/>
    </source>
</evidence>
<comment type="function">
    <text evidence="15">Functions in the biosynthesis of branched-chain amino acids. Catalyzes the dehydration of (2R,3R)-2,3-dihydroxy-3-methylpentanoate (2,3-dihydroxy-3-methylvalerate) into 2-oxo-3-methylpentanoate (2-oxo-3-methylvalerate) and of (2R)-2,3-dihydroxy-3-methylbutanoate (2,3-dihydroxyisovalerate) into 2-oxo-3-methylbutanoate (2-oxoisovalerate), the penultimate precursor to L-isoleucine and L-valine, respectively.</text>
</comment>
<keyword evidence="19" id="KW-1185">Reference proteome</keyword>
<feature type="modified residue" description="N6-carboxylysine" evidence="15">
    <location>
        <position position="127"/>
    </location>
</feature>
<evidence type="ECO:0000256" key="12">
    <source>
        <dbReference type="ARBA" id="ARBA00029436"/>
    </source>
</evidence>
<dbReference type="Pfam" id="PF00920">
    <property type="entry name" value="ILVD_EDD_N"/>
    <property type="match status" value="1"/>
</dbReference>
<dbReference type="Gene3D" id="3.50.30.80">
    <property type="entry name" value="IlvD/EDD C-terminal domain-like"/>
    <property type="match status" value="1"/>
</dbReference>
<dbReference type="OrthoDB" id="8674at2157"/>
<organism evidence="18 19">
    <name type="scientific">Thermocladium modestius</name>
    <dbReference type="NCBI Taxonomy" id="62609"/>
    <lineage>
        <taxon>Archaea</taxon>
        <taxon>Thermoproteota</taxon>
        <taxon>Thermoprotei</taxon>
        <taxon>Thermoproteales</taxon>
        <taxon>Thermoproteaceae</taxon>
        <taxon>Thermocladium</taxon>
    </lineage>
</organism>
<dbReference type="HAMAP" id="MF_00012">
    <property type="entry name" value="IlvD"/>
    <property type="match status" value="1"/>
</dbReference>
<keyword evidence="10 15" id="KW-0100">Branched-chain amino acid biosynthesis</keyword>
<comment type="caution">
    <text evidence="15">Lacks conserved residue(s) required for the propagation of feature annotation.</text>
</comment>
<feature type="active site" description="Proton acceptor" evidence="15">
    <location>
        <position position="478"/>
    </location>
</feature>
<comment type="catalytic activity">
    <reaction evidence="15">
        <text>(2R,3R)-2,3-dihydroxy-3-methylpentanoate = (S)-3-methyl-2-oxopentanoate + H2O</text>
        <dbReference type="Rhea" id="RHEA:27694"/>
        <dbReference type="ChEBI" id="CHEBI:15377"/>
        <dbReference type="ChEBI" id="CHEBI:35146"/>
        <dbReference type="ChEBI" id="CHEBI:49258"/>
        <dbReference type="EC" id="4.2.1.9"/>
    </reaction>
</comment>
<evidence type="ECO:0000256" key="14">
    <source>
        <dbReference type="ARBA" id="ARBA00029490"/>
    </source>
</evidence>
<dbReference type="PROSITE" id="PS00887">
    <property type="entry name" value="ILVD_EDD_2"/>
    <property type="match status" value="1"/>
</dbReference>
<feature type="binding site" evidence="15">
    <location>
        <position position="126"/>
    </location>
    <ligand>
        <name>Mg(2+)</name>
        <dbReference type="ChEBI" id="CHEBI:18420"/>
    </ligand>
</feature>
<dbReference type="FunFam" id="3.50.30.80:FF:000001">
    <property type="entry name" value="Dihydroxy-acid dehydratase"/>
    <property type="match status" value="1"/>
</dbReference>